<dbReference type="CDD" id="cd00174">
    <property type="entry name" value="SH3"/>
    <property type="match status" value="1"/>
</dbReference>
<keyword evidence="6" id="KW-1185">Reference proteome</keyword>
<accession>A0AAD9QLE6</accession>
<evidence type="ECO:0000313" key="5">
    <source>
        <dbReference type="EMBL" id="KAK2563110.1"/>
    </source>
</evidence>
<dbReference type="GO" id="GO:0007165">
    <property type="term" value="P:signal transduction"/>
    <property type="evidence" value="ECO:0007669"/>
    <property type="project" value="InterPro"/>
</dbReference>
<comment type="similarity">
    <text evidence="1">Belongs to the protein kinase superfamily. TKL Ser/Thr protein kinase family. ROCO subfamily.</text>
</comment>
<evidence type="ECO:0000313" key="6">
    <source>
        <dbReference type="Proteomes" id="UP001249851"/>
    </source>
</evidence>
<dbReference type="SUPFAM" id="SSF52540">
    <property type="entry name" value="P-loop containing nucleoside triphosphate hydrolases"/>
    <property type="match status" value="1"/>
</dbReference>
<dbReference type="InterPro" id="IPR001245">
    <property type="entry name" value="Ser-Thr/Tyr_kinase_cat_dom"/>
</dbReference>
<dbReference type="InterPro" id="IPR000719">
    <property type="entry name" value="Prot_kinase_dom"/>
</dbReference>
<dbReference type="InterPro" id="IPR035897">
    <property type="entry name" value="Toll_tir_struct_dom_sf"/>
</dbReference>
<dbReference type="InterPro" id="IPR011009">
    <property type="entry name" value="Kinase-like_dom_sf"/>
</dbReference>
<evidence type="ECO:0000259" key="3">
    <source>
        <dbReference type="PROSITE" id="PS50011"/>
    </source>
</evidence>
<dbReference type="Proteomes" id="UP001249851">
    <property type="component" value="Unassembled WGS sequence"/>
</dbReference>
<name>A0AAD9QLE6_ACRCE</name>
<feature type="domain" description="TIR" evidence="4">
    <location>
        <begin position="1227"/>
        <end position="1340"/>
    </location>
</feature>
<evidence type="ECO:0000256" key="2">
    <source>
        <dbReference type="SAM" id="MobiDB-lite"/>
    </source>
</evidence>
<evidence type="ECO:0000259" key="4">
    <source>
        <dbReference type="PROSITE" id="PS50104"/>
    </source>
</evidence>
<protein>
    <submittedName>
        <fullName evidence="5">Serine/threonine-protein kinase pats1</fullName>
    </submittedName>
</protein>
<dbReference type="SMART" id="SM00255">
    <property type="entry name" value="TIR"/>
    <property type="match status" value="1"/>
</dbReference>
<comment type="caution">
    <text evidence="5">The sequence shown here is derived from an EMBL/GenBank/DDBJ whole genome shotgun (WGS) entry which is preliminary data.</text>
</comment>
<sequence>MKVSKKFPFNKGLKSEKKVFKQLQGDDLTELDKIYLILAENSLPDSFNVLCYDLGIKTFEDWRRLDDENLKRFKLLPKFAKTQLKLLPFKAENTDFVNLALKHGKRPYKDQLHSHGVPFIPVSEIQVLKRTSSGPISGSVFEAIWNKPSGERVNVCLRYDRSLSQRKNFIHEAEMAASLNHENILRLHGVVLPGLYTDSVALVVDYAEYGNLHESMPNQSVPSLVQTVTQLATALEYLENKNMKHRGLSWTSVFVVKPGKIKLGALWRCVHQADGKKRNEGKHSKSGEEVVWLGQCAKELFHRLQFTKKYYAFTSREQLANNVFCPEELRSLFDQCCARVINKRPSLSHVAQTLLDYSLPKLVVTSELRAETPNELSCKEGEVIALISTTVPGEFRVKSDLWLGEKRSGAVGVFDPSKTRKIIDGEEIVWDTLNVNEEDEKSPSGSTLAGEGNGTSVPPEIQARGVEAELAFQRALKQGKVRVYRGRVMLIGQNRAGKTSLKKSLLGMTFDPGEPSTEGIEVDPSRFEVDVDRVMNWQLVKNEQFTSEFADDIARLVVGELKWKEEKQGGEEKSPTEAAVNEVDQNDNTQVAETPLVEGRQLPIQVVAAPSSVEEPPIPRSDVLLGHDPDLIADPEFDLEIDTSGEVPEDVKALVHKYLESQEGDQESSDKETVVTVWDFAGQHLYYASHPVFLSPRAVYVLVYNMNKDLSAKMEPCVRQGVHDYIPHSSGDETNLDSILSWLVSVHNLGAEVRTKEEEKGEQRPYLRPPVIIVGTHADEPFEDPKKMETQIKKSLSGKSFEQHVRRPFHRVDNTRSGEDGGIEKVRKEIREVLRSEPYMGEDVPVRWFNFEKVLEALVKQKTFYLNVIQLYNIVRKVCYIEDESEMVAMLNFYHDLGVIIWHGDTVVLQTQWLIHLFKKLITIRPFDEQNPRHAADWNELEQTGLLSMRLVDHVFSEFLCDGQLQTDILSMMETYGLIAKFTSKNAETTSSPPVKYFVPAQLCSCPEWSGLDQLVYSIPPLYIHFPDGFLPNGLFPHLVSRLISVCSELGCTEEPNLFQNLVRFILGGSDLFFICKQSFVKVIIAEREADQRDSGLAHKVRECLESILHSLANDFACLRYMRYQFCVMCPACSAAGEAWVKHGAQSCSLSDCIHFLPICKEGNLICKKTFGARSRVDIPGLDEWRGSARKTNDLDNPHSAPTMKGEEVKKKGIEDGKMNIHVEPVVRADVFISYQWDHQDTVKLLKTKLEEAGFHCWMDIGRMGGGDAMFTEIDAGIRAAKVIICCVTQRFCQSEMCQRELTLGDSLRKPIIPVLLELVKWPPPGQLALIFAKLLYIDMSLKPGTFPAAKLQELFQKVRGHVESGY</sequence>
<dbReference type="InterPro" id="IPR000157">
    <property type="entry name" value="TIR_dom"/>
</dbReference>
<organism evidence="5 6">
    <name type="scientific">Acropora cervicornis</name>
    <name type="common">Staghorn coral</name>
    <dbReference type="NCBI Taxonomy" id="6130"/>
    <lineage>
        <taxon>Eukaryota</taxon>
        <taxon>Metazoa</taxon>
        <taxon>Cnidaria</taxon>
        <taxon>Anthozoa</taxon>
        <taxon>Hexacorallia</taxon>
        <taxon>Scleractinia</taxon>
        <taxon>Astrocoeniina</taxon>
        <taxon>Acroporidae</taxon>
        <taxon>Acropora</taxon>
    </lineage>
</organism>
<dbReference type="Gene3D" id="1.10.10.10">
    <property type="entry name" value="Winged helix-like DNA-binding domain superfamily/Winged helix DNA-binding domain"/>
    <property type="match status" value="1"/>
</dbReference>
<feature type="region of interest" description="Disordered" evidence="2">
    <location>
        <begin position="565"/>
        <end position="587"/>
    </location>
</feature>
<feature type="region of interest" description="Disordered" evidence="2">
    <location>
        <begin position="434"/>
        <end position="457"/>
    </location>
</feature>
<proteinExistence type="inferred from homology"/>
<feature type="compositionally biased region" description="Basic and acidic residues" evidence="2">
    <location>
        <begin position="565"/>
        <end position="575"/>
    </location>
</feature>
<dbReference type="InterPro" id="IPR027417">
    <property type="entry name" value="P-loop_NTPase"/>
</dbReference>
<dbReference type="PANTHER" id="PTHR47508">
    <property type="entry name" value="SAM DOMAIN-CONTAINING PROTEIN-RELATED"/>
    <property type="match status" value="1"/>
</dbReference>
<dbReference type="Pfam" id="PF13676">
    <property type="entry name" value="TIR_2"/>
    <property type="match status" value="1"/>
</dbReference>
<keyword evidence="5" id="KW-0808">Transferase</keyword>
<dbReference type="Pfam" id="PF08477">
    <property type="entry name" value="Roc"/>
    <property type="match status" value="1"/>
</dbReference>
<dbReference type="Gene3D" id="3.40.50.10140">
    <property type="entry name" value="Toll/interleukin-1 receptor homology (TIR) domain"/>
    <property type="match status" value="1"/>
</dbReference>
<evidence type="ECO:0000256" key="1">
    <source>
        <dbReference type="ARBA" id="ARBA00008171"/>
    </source>
</evidence>
<dbReference type="Gene3D" id="1.10.510.10">
    <property type="entry name" value="Transferase(Phosphotransferase) domain 1"/>
    <property type="match status" value="1"/>
</dbReference>
<gene>
    <name evidence="5" type="ORF">P5673_013449</name>
</gene>
<reference evidence="5" key="1">
    <citation type="journal article" date="2023" name="G3 (Bethesda)">
        <title>Whole genome assembly and annotation of the endangered Caribbean coral Acropora cervicornis.</title>
        <authorList>
            <person name="Selwyn J.D."/>
            <person name="Vollmer S.V."/>
        </authorList>
    </citation>
    <scope>NUCLEOTIDE SEQUENCE</scope>
    <source>
        <strain evidence="5">K2</strain>
    </source>
</reference>
<reference evidence="5" key="2">
    <citation type="journal article" date="2023" name="Science">
        <title>Genomic signatures of disease resistance in endangered staghorn corals.</title>
        <authorList>
            <person name="Vollmer S.V."/>
            <person name="Selwyn J.D."/>
            <person name="Despard B.A."/>
            <person name="Roesel C.L."/>
        </authorList>
    </citation>
    <scope>NUCLEOTIDE SEQUENCE</scope>
    <source>
        <strain evidence="5">K2</strain>
    </source>
</reference>
<keyword evidence="5" id="KW-0418">Kinase</keyword>
<dbReference type="InterPro" id="IPR036388">
    <property type="entry name" value="WH-like_DNA-bd_sf"/>
</dbReference>
<dbReference type="SUPFAM" id="SSF52200">
    <property type="entry name" value="Toll/Interleukin receptor TIR domain"/>
    <property type="match status" value="1"/>
</dbReference>
<dbReference type="GO" id="GO:0004672">
    <property type="term" value="F:protein kinase activity"/>
    <property type="evidence" value="ECO:0007669"/>
    <property type="project" value="InterPro"/>
</dbReference>
<dbReference type="GO" id="GO:0005524">
    <property type="term" value="F:ATP binding"/>
    <property type="evidence" value="ECO:0007669"/>
    <property type="project" value="InterPro"/>
</dbReference>
<dbReference type="SUPFAM" id="SSF56112">
    <property type="entry name" value="Protein kinase-like (PK-like)"/>
    <property type="match status" value="1"/>
</dbReference>
<dbReference type="PROSITE" id="PS50104">
    <property type="entry name" value="TIR"/>
    <property type="match status" value="1"/>
</dbReference>
<dbReference type="EMBL" id="JARQWQ010000026">
    <property type="protein sequence ID" value="KAK2563110.1"/>
    <property type="molecule type" value="Genomic_DNA"/>
</dbReference>
<feature type="domain" description="Protein kinase" evidence="3">
    <location>
        <begin position="126"/>
        <end position="362"/>
    </location>
</feature>
<dbReference type="Gene3D" id="3.40.50.300">
    <property type="entry name" value="P-loop containing nucleotide triphosphate hydrolases"/>
    <property type="match status" value="1"/>
</dbReference>
<dbReference type="PROSITE" id="PS50011">
    <property type="entry name" value="PROTEIN_KINASE_DOM"/>
    <property type="match status" value="1"/>
</dbReference>
<dbReference type="Pfam" id="PF07714">
    <property type="entry name" value="PK_Tyr_Ser-Thr"/>
    <property type="match status" value="1"/>
</dbReference>
<dbReference type="PANTHER" id="PTHR47508:SF1">
    <property type="entry name" value="NON-SPECIFIC SERINE_THREONINE PROTEIN KINASE"/>
    <property type="match status" value="1"/>
</dbReference>